<organism evidence="2 3">
    <name type="scientific">Turicibacter bilis</name>
    <dbReference type="NCBI Taxonomy" id="2735723"/>
    <lineage>
        <taxon>Bacteria</taxon>
        <taxon>Bacillati</taxon>
        <taxon>Bacillota</taxon>
        <taxon>Erysipelotrichia</taxon>
        <taxon>Erysipelotrichales</taxon>
        <taxon>Turicibacteraceae</taxon>
        <taxon>Turicibacter</taxon>
    </lineage>
</organism>
<sequence>MSYLYVLEKIEDGRLTVQQAIKEIEKESKRRQKHRAKKIKLFIVDDGKRIYLPAVSFGLIKSFFRLCAPFIKFDQEAINGKFSKEEIQTILVNLEEVLKIMKEYPPLEFINVKSKNTVIKIMTK</sequence>
<keyword evidence="1" id="KW-0175">Coiled coil</keyword>
<feature type="coiled-coil region" evidence="1">
    <location>
        <begin position="7"/>
        <end position="37"/>
    </location>
</feature>
<evidence type="ECO:0000313" key="2">
    <source>
        <dbReference type="EMBL" id="UUF06782.1"/>
    </source>
</evidence>
<keyword evidence="3" id="KW-1185">Reference proteome</keyword>
<accession>A0ABY5JJA2</accession>
<gene>
    <name evidence="2" type="ORF">J0J69_04165</name>
</gene>
<name>A0ABY5JJA2_9FIRM</name>
<dbReference type="Proteomes" id="UP001058016">
    <property type="component" value="Chromosome"/>
</dbReference>
<proteinExistence type="predicted"/>
<evidence type="ECO:0000256" key="1">
    <source>
        <dbReference type="SAM" id="Coils"/>
    </source>
</evidence>
<protein>
    <submittedName>
        <fullName evidence="2">Uncharacterized protein</fullName>
    </submittedName>
</protein>
<dbReference type="EMBL" id="CP071249">
    <property type="protein sequence ID" value="UUF06782.1"/>
    <property type="molecule type" value="Genomic_DNA"/>
</dbReference>
<reference evidence="2 3" key="1">
    <citation type="submission" date="2021-03" db="EMBL/GenBank/DDBJ databases">
        <title>Comparative Genomics and Metabolomics in the genus Turicibacter.</title>
        <authorList>
            <person name="Maki J."/>
            <person name="Looft T."/>
        </authorList>
    </citation>
    <scope>NUCLEOTIDE SEQUENCE [LARGE SCALE GENOMIC DNA]</scope>
    <source>
        <strain evidence="2 3">MMM721</strain>
    </source>
</reference>
<dbReference type="RefSeq" id="WP_055245023.1">
    <property type="nucleotide sequence ID" value="NZ_CP071249.1"/>
</dbReference>
<evidence type="ECO:0000313" key="3">
    <source>
        <dbReference type="Proteomes" id="UP001058016"/>
    </source>
</evidence>